<proteinExistence type="predicted"/>
<dbReference type="AlphaFoldDB" id="A0A382QR79"/>
<sequence length="75" mass="8588">MAYKNKIKSLGFASNNLNGPNTATDKKIQLLIKECKDYKIESVLLTRYVSLDKLVEQIDFTKPKTISCSYHFSKN</sequence>
<organism evidence="2">
    <name type="scientific">marine metagenome</name>
    <dbReference type="NCBI Taxonomy" id="408172"/>
    <lineage>
        <taxon>unclassified sequences</taxon>
        <taxon>metagenomes</taxon>
        <taxon>ecological metagenomes</taxon>
    </lineage>
</organism>
<evidence type="ECO:0000256" key="1">
    <source>
        <dbReference type="SAM" id="MobiDB-lite"/>
    </source>
</evidence>
<dbReference type="EMBL" id="UINC01115923">
    <property type="protein sequence ID" value="SVC87302.1"/>
    <property type="molecule type" value="Genomic_DNA"/>
</dbReference>
<feature type="non-terminal residue" evidence="2">
    <location>
        <position position="1"/>
    </location>
</feature>
<reference evidence="2" key="1">
    <citation type="submission" date="2018-05" db="EMBL/GenBank/DDBJ databases">
        <authorList>
            <person name="Lanie J.A."/>
            <person name="Ng W.-L."/>
            <person name="Kazmierczak K.M."/>
            <person name="Andrzejewski T.M."/>
            <person name="Davidsen T.M."/>
            <person name="Wayne K.J."/>
            <person name="Tettelin H."/>
            <person name="Glass J.I."/>
            <person name="Rusch D."/>
            <person name="Podicherti R."/>
            <person name="Tsui H.-C.T."/>
            <person name="Winkler M.E."/>
        </authorList>
    </citation>
    <scope>NUCLEOTIDE SEQUENCE</scope>
</reference>
<feature type="compositionally biased region" description="Polar residues" evidence="1">
    <location>
        <begin position="12"/>
        <end position="21"/>
    </location>
</feature>
<protein>
    <submittedName>
        <fullName evidence="2">Uncharacterized protein</fullName>
    </submittedName>
</protein>
<name>A0A382QR79_9ZZZZ</name>
<accession>A0A382QR79</accession>
<evidence type="ECO:0000313" key="2">
    <source>
        <dbReference type="EMBL" id="SVC87302.1"/>
    </source>
</evidence>
<gene>
    <name evidence="2" type="ORF">METZ01_LOCUS340156</name>
</gene>
<feature type="non-terminal residue" evidence="2">
    <location>
        <position position="75"/>
    </location>
</feature>
<feature type="region of interest" description="Disordered" evidence="1">
    <location>
        <begin position="1"/>
        <end position="21"/>
    </location>
</feature>